<organism evidence="1 2">
    <name type="scientific">Hypoxylon rubiginosum</name>
    <dbReference type="NCBI Taxonomy" id="110542"/>
    <lineage>
        <taxon>Eukaryota</taxon>
        <taxon>Fungi</taxon>
        <taxon>Dikarya</taxon>
        <taxon>Ascomycota</taxon>
        <taxon>Pezizomycotina</taxon>
        <taxon>Sordariomycetes</taxon>
        <taxon>Xylariomycetidae</taxon>
        <taxon>Xylariales</taxon>
        <taxon>Hypoxylaceae</taxon>
        <taxon>Hypoxylon</taxon>
    </lineage>
</organism>
<accession>A0ACC0CXN8</accession>
<reference evidence="1 2" key="1">
    <citation type="journal article" date="2022" name="New Phytol.">
        <title>Ecological generalism drives hyperdiversity of secondary metabolite gene clusters in xylarialean endophytes.</title>
        <authorList>
            <person name="Franco M.E.E."/>
            <person name="Wisecaver J.H."/>
            <person name="Arnold A.E."/>
            <person name="Ju Y.M."/>
            <person name="Slot J.C."/>
            <person name="Ahrendt S."/>
            <person name="Moore L.P."/>
            <person name="Eastman K.E."/>
            <person name="Scott K."/>
            <person name="Konkel Z."/>
            <person name="Mondo S.J."/>
            <person name="Kuo A."/>
            <person name="Hayes R.D."/>
            <person name="Haridas S."/>
            <person name="Andreopoulos B."/>
            <person name="Riley R."/>
            <person name="LaButti K."/>
            <person name="Pangilinan J."/>
            <person name="Lipzen A."/>
            <person name="Amirebrahimi M."/>
            <person name="Yan J."/>
            <person name="Adam C."/>
            <person name="Keymanesh K."/>
            <person name="Ng V."/>
            <person name="Louie K."/>
            <person name="Northen T."/>
            <person name="Drula E."/>
            <person name="Henrissat B."/>
            <person name="Hsieh H.M."/>
            <person name="Youens-Clark K."/>
            <person name="Lutzoni F."/>
            <person name="Miadlikowska J."/>
            <person name="Eastwood D.C."/>
            <person name="Hamelin R.C."/>
            <person name="Grigoriev I.V."/>
            <person name="U'Ren J.M."/>
        </authorList>
    </citation>
    <scope>NUCLEOTIDE SEQUENCE [LARGE SCALE GENOMIC DNA]</scope>
    <source>
        <strain evidence="1 2">ER1909</strain>
    </source>
</reference>
<keyword evidence="2" id="KW-1185">Reference proteome</keyword>
<comment type="caution">
    <text evidence="1">The sequence shown here is derived from an EMBL/GenBank/DDBJ whole genome shotgun (WGS) entry which is preliminary data.</text>
</comment>
<proteinExistence type="predicted"/>
<dbReference type="EMBL" id="MU394328">
    <property type="protein sequence ID" value="KAI6085207.1"/>
    <property type="molecule type" value="Genomic_DNA"/>
</dbReference>
<gene>
    <name evidence="1" type="ORF">F4821DRAFT_241391</name>
</gene>
<sequence length="418" mass="47070">MRPCKALRPSSARLTYSQHRTIPCYSRRWLADWHSSPAKPHTIPDKPSSSSSDTQLSSDRDDVFKIDPENKTIKTAVGALPLSPIMDPSFWEATRRHQVPKAKAGKPQNSVERQLRANPFAKALATPVRMCAVTRTRLPSFFLQDFNLIAHPETGAPWLIPTSLIPDEPSEAQESETRITERAINETSSDKKGEQDVETPKSTESHNLRDDNARPHGPAAYVLARQDLLSSFAVKKSGFENAPKQITGVTFKHRNLADKAVWRKDMDTYILELMRRAVVDDILYLSRLCAEEGRYYIVKCYGWGDVQYKHKGAMLWFGEPQEEGAVTNQTKTNDTSNEPGPFATFDIQKEDVQGEKMTTSVAVHNVPMLLGAEQARRVKEEAAALKDGSIFMLAGRRTADLQLKLWKLQGYLSDYKKI</sequence>
<evidence type="ECO:0000313" key="2">
    <source>
        <dbReference type="Proteomes" id="UP001497680"/>
    </source>
</evidence>
<name>A0ACC0CXN8_9PEZI</name>
<dbReference type="Proteomes" id="UP001497680">
    <property type="component" value="Unassembled WGS sequence"/>
</dbReference>
<evidence type="ECO:0000313" key="1">
    <source>
        <dbReference type="EMBL" id="KAI6085207.1"/>
    </source>
</evidence>
<protein>
    <submittedName>
        <fullName evidence="1">Uncharacterized protein</fullName>
    </submittedName>
</protein>